<keyword evidence="2" id="KW-1185">Reference proteome</keyword>
<protein>
    <submittedName>
        <fullName evidence="1">Uncharacterized protein</fullName>
    </submittedName>
</protein>
<dbReference type="AlphaFoldDB" id="A0A286UHK5"/>
<comment type="caution">
    <text evidence="1">The sequence shown here is derived from an EMBL/GenBank/DDBJ whole genome shotgun (WGS) entry which is preliminary data.</text>
</comment>
<accession>A0A286UHK5</accession>
<gene>
    <name evidence="1" type="ORF">PNOK_0592700</name>
</gene>
<dbReference type="EMBL" id="NBII01000005">
    <property type="protein sequence ID" value="PAV19083.1"/>
    <property type="molecule type" value="Genomic_DNA"/>
</dbReference>
<proteinExistence type="predicted"/>
<dbReference type="Proteomes" id="UP000217199">
    <property type="component" value="Unassembled WGS sequence"/>
</dbReference>
<organism evidence="1 2">
    <name type="scientific">Pyrrhoderma noxium</name>
    <dbReference type="NCBI Taxonomy" id="2282107"/>
    <lineage>
        <taxon>Eukaryota</taxon>
        <taxon>Fungi</taxon>
        <taxon>Dikarya</taxon>
        <taxon>Basidiomycota</taxon>
        <taxon>Agaricomycotina</taxon>
        <taxon>Agaricomycetes</taxon>
        <taxon>Hymenochaetales</taxon>
        <taxon>Hymenochaetaceae</taxon>
        <taxon>Pyrrhoderma</taxon>
    </lineage>
</organism>
<reference evidence="1 2" key="1">
    <citation type="journal article" date="2017" name="Mol. Ecol.">
        <title>Comparative and population genomic landscape of Phellinus noxius: A hypervariable fungus causing root rot in trees.</title>
        <authorList>
            <person name="Chung C.L."/>
            <person name="Lee T.J."/>
            <person name="Akiba M."/>
            <person name="Lee H.H."/>
            <person name="Kuo T.H."/>
            <person name="Liu D."/>
            <person name="Ke H.M."/>
            <person name="Yokoi T."/>
            <person name="Roa M.B."/>
            <person name="Lu M.J."/>
            <person name="Chang Y.Y."/>
            <person name="Ann P.J."/>
            <person name="Tsai J.N."/>
            <person name="Chen C.Y."/>
            <person name="Tzean S.S."/>
            <person name="Ota Y."/>
            <person name="Hattori T."/>
            <person name="Sahashi N."/>
            <person name="Liou R.F."/>
            <person name="Kikuchi T."/>
            <person name="Tsai I.J."/>
        </authorList>
    </citation>
    <scope>NUCLEOTIDE SEQUENCE [LARGE SCALE GENOMIC DNA]</scope>
    <source>
        <strain evidence="1 2">FFPRI411160</strain>
    </source>
</reference>
<sequence length="84" mass="9333">MTLSAPIITLDECRLHNSGLSCHLFPYFPIFASLVRQTRLVSTRKIPIPLVCVLCSGRVFVSVLGTYTGMLRSCRTGSGKYRLL</sequence>
<evidence type="ECO:0000313" key="2">
    <source>
        <dbReference type="Proteomes" id="UP000217199"/>
    </source>
</evidence>
<evidence type="ECO:0000313" key="1">
    <source>
        <dbReference type="EMBL" id="PAV19083.1"/>
    </source>
</evidence>
<name>A0A286UHK5_9AGAM</name>
<dbReference type="InParanoid" id="A0A286UHK5"/>